<dbReference type="RefSeq" id="XP_013426730.1">
    <property type="nucleotide sequence ID" value="XM_013571276.1"/>
</dbReference>
<dbReference type="AlphaFoldDB" id="A0A074WS77"/>
<evidence type="ECO:0000313" key="3">
    <source>
        <dbReference type="Proteomes" id="UP000027730"/>
    </source>
</evidence>
<proteinExistence type="predicted"/>
<evidence type="ECO:0000313" key="2">
    <source>
        <dbReference type="EMBL" id="KEQ72572.1"/>
    </source>
</evidence>
<dbReference type="Proteomes" id="UP000027730">
    <property type="component" value="Unassembled WGS sequence"/>
</dbReference>
<dbReference type="HOGENOM" id="CLU_844614_0_0_1"/>
<accession>A0A074WS77</accession>
<evidence type="ECO:0000256" key="1">
    <source>
        <dbReference type="SAM" id="MobiDB-lite"/>
    </source>
</evidence>
<protein>
    <submittedName>
        <fullName evidence="2">Uncharacterized protein</fullName>
    </submittedName>
</protein>
<dbReference type="EMBL" id="KL584711">
    <property type="protein sequence ID" value="KEQ72572.1"/>
    <property type="molecule type" value="Genomic_DNA"/>
</dbReference>
<sequence length="329" mass="38193">MDAQELRQRLNDLKDLADFRPIEHSAQNKENGPESHEDSRFEDPGMKTVLEKYVPRFEATWSERQDAWDGKLNLSNYVKLSRQHKTDLNTDHLCWLTVQANLVPGRDKDIILNIPVFWFMQFYPWCLRPYKETYRLFVGHLATYKDECEAWHEPLNIIFELNNMKMNDKETTEAVARWQDAHILAVAKVLARFLGLVCDRHPEDDHKLYRIHGGWKKFPFADREEDRDENPYQKFTAFLNSGDQGELSDGDDEGVDEDETGYFNGIDDDKPTPEELAAANNDPAKRYTVDKASSSIYALTSTNDRTAPTFILKRDIRHSVVSFRGVVTS</sequence>
<dbReference type="OrthoDB" id="10604090at2759"/>
<reference evidence="2 3" key="1">
    <citation type="journal article" date="2014" name="BMC Genomics">
        <title>Genome sequencing of four Aureobasidium pullulans varieties: biotechnological potential, stress tolerance, and description of new species.</title>
        <authorList>
            <person name="Gostin Ar C."/>
            <person name="Ohm R.A."/>
            <person name="Kogej T."/>
            <person name="Sonjak S."/>
            <person name="Turk M."/>
            <person name="Zajc J."/>
            <person name="Zalar P."/>
            <person name="Grube M."/>
            <person name="Sun H."/>
            <person name="Han J."/>
            <person name="Sharma A."/>
            <person name="Chiniquy J."/>
            <person name="Ngan C.Y."/>
            <person name="Lipzen A."/>
            <person name="Barry K."/>
            <person name="Grigoriev I.V."/>
            <person name="Gunde-Cimerman N."/>
        </authorList>
    </citation>
    <scope>NUCLEOTIDE SEQUENCE [LARGE SCALE GENOMIC DNA]</scope>
    <source>
        <strain evidence="2 3">CBS 147.97</strain>
    </source>
</reference>
<keyword evidence="3" id="KW-1185">Reference proteome</keyword>
<gene>
    <name evidence="2" type="ORF">M436DRAFT_64569</name>
</gene>
<organism evidence="2 3">
    <name type="scientific">Aureobasidium namibiae CBS 147.97</name>
    <dbReference type="NCBI Taxonomy" id="1043004"/>
    <lineage>
        <taxon>Eukaryota</taxon>
        <taxon>Fungi</taxon>
        <taxon>Dikarya</taxon>
        <taxon>Ascomycota</taxon>
        <taxon>Pezizomycotina</taxon>
        <taxon>Dothideomycetes</taxon>
        <taxon>Dothideomycetidae</taxon>
        <taxon>Dothideales</taxon>
        <taxon>Saccotheciaceae</taxon>
        <taxon>Aureobasidium</taxon>
    </lineage>
</organism>
<dbReference type="GeneID" id="25413721"/>
<feature type="region of interest" description="Disordered" evidence="1">
    <location>
        <begin position="17"/>
        <end position="42"/>
    </location>
</feature>
<name>A0A074WS77_9PEZI</name>